<dbReference type="PANTHER" id="PTHR42986:SF1">
    <property type="entry name" value="BENZALDEHYDE DEHYDROGENASE YFMT"/>
    <property type="match status" value="1"/>
</dbReference>
<dbReference type="InterPro" id="IPR016161">
    <property type="entry name" value="Ald_DH/histidinol_DH"/>
</dbReference>
<evidence type="ECO:0000256" key="3">
    <source>
        <dbReference type="ARBA" id="ARBA00023027"/>
    </source>
</evidence>
<protein>
    <submittedName>
        <fullName evidence="8">Aldehyde dehydrogenase</fullName>
    </submittedName>
</protein>
<keyword evidence="3" id="KW-0520">NAD</keyword>
<dbReference type="InterPro" id="IPR015590">
    <property type="entry name" value="Aldehyde_DH_dom"/>
</dbReference>
<dbReference type="OrthoDB" id="310895at2759"/>
<keyword evidence="9" id="KW-1185">Reference proteome</keyword>
<sequence length="515" mass="55292">MSLPFTPLFIDGEWRPASTGASFEVRNPTTGEVVGTAASASAEDCIAAVEAAARVFPAWEQTPLMARRDILLRAADILATDRYKDKVATFPPEELSSTEDMFPFNYLGEIGLLRNYASLAMAIKGEAFQSVIPGGQVMAQRRAFGVVFGIAPWNAPTGLTIRAIALPIICGNTVVLKSSEESPRTQAIIAELFEEAGLPRGVLNFISVSKEDAPARTAEIIAHPLVRKINFTGGDLVGRIIAMEAAKYLKPVVLELGGKAPAIVLDDADIPRAARAITFSALLNSGQICMSTERVIIQRGAAPALVHELTALFKQAKAGDIRTEPSAVLGALFTEKAAENVVGMMRDAVSHGATLVVGDLSRQGAVVQPHILMNVRPGMQLWERESFGPVVVVAVIDTIDEAVELANSSEYSMSAALWTKDIHTALDVSARIRAYCTNINGPTIHGEPMRTLGGLGGASGYGYFNIEDWTQFRMTVLHPTKELPYPVVRRLRNVARPTANGTNGHVESKVNGTNH</sequence>
<dbReference type="Gene3D" id="3.40.605.10">
    <property type="entry name" value="Aldehyde Dehydrogenase, Chain A, domain 1"/>
    <property type="match status" value="1"/>
</dbReference>
<evidence type="ECO:0000256" key="6">
    <source>
        <dbReference type="SAM" id="MobiDB-lite"/>
    </source>
</evidence>
<gene>
    <name evidence="8" type="ORF">L227DRAFT_591405</name>
</gene>
<dbReference type="SUPFAM" id="SSF53720">
    <property type="entry name" value="ALDH-like"/>
    <property type="match status" value="1"/>
</dbReference>
<dbReference type="EMBL" id="ML122254">
    <property type="protein sequence ID" value="RPD64183.1"/>
    <property type="molecule type" value="Genomic_DNA"/>
</dbReference>
<evidence type="ECO:0000313" key="9">
    <source>
        <dbReference type="Proteomes" id="UP000313359"/>
    </source>
</evidence>
<keyword evidence="2 5" id="KW-0560">Oxidoreductase</keyword>
<feature type="domain" description="Aldehyde dehydrogenase" evidence="7">
    <location>
        <begin position="14"/>
        <end position="470"/>
    </location>
</feature>
<evidence type="ECO:0000256" key="2">
    <source>
        <dbReference type="ARBA" id="ARBA00023002"/>
    </source>
</evidence>
<dbReference type="Gene3D" id="3.40.309.10">
    <property type="entry name" value="Aldehyde Dehydrogenase, Chain A, domain 2"/>
    <property type="match status" value="1"/>
</dbReference>
<dbReference type="PROSITE" id="PS00687">
    <property type="entry name" value="ALDEHYDE_DEHYDR_GLU"/>
    <property type="match status" value="1"/>
</dbReference>
<dbReference type="InterPro" id="IPR029510">
    <property type="entry name" value="Ald_DH_CS_GLU"/>
</dbReference>
<dbReference type="GO" id="GO:0016620">
    <property type="term" value="F:oxidoreductase activity, acting on the aldehyde or oxo group of donors, NAD or NADP as acceptor"/>
    <property type="evidence" value="ECO:0007669"/>
    <property type="project" value="InterPro"/>
</dbReference>
<dbReference type="InterPro" id="IPR016162">
    <property type="entry name" value="Ald_DH_N"/>
</dbReference>
<dbReference type="AlphaFoldDB" id="A0A5C2SK43"/>
<feature type="compositionally biased region" description="Polar residues" evidence="6">
    <location>
        <begin position="499"/>
        <end position="515"/>
    </location>
</feature>
<dbReference type="Pfam" id="PF00171">
    <property type="entry name" value="Aldedh"/>
    <property type="match status" value="1"/>
</dbReference>
<organism evidence="8 9">
    <name type="scientific">Lentinus tigrinus ALCF2SS1-6</name>
    <dbReference type="NCBI Taxonomy" id="1328759"/>
    <lineage>
        <taxon>Eukaryota</taxon>
        <taxon>Fungi</taxon>
        <taxon>Dikarya</taxon>
        <taxon>Basidiomycota</taxon>
        <taxon>Agaricomycotina</taxon>
        <taxon>Agaricomycetes</taxon>
        <taxon>Polyporales</taxon>
        <taxon>Polyporaceae</taxon>
        <taxon>Lentinus</taxon>
    </lineage>
</organism>
<feature type="active site" evidence="4">
    <location>
        <position position="255"/>
    </location>
</feature>
<dbReference type="PANTHER" id="PTHR42986">
    <property type="entry name" value="BENZALDEHYDE DEHYDROGENASE YFMT"/>
    <property type="match status" value="1"/>
</dbReference>
<accession>A0A5C2SK43</accession>
<dbReference type="Proteomes" id="UP000313359">
    <property type="component" value="Unassembled WGS sequence"/>
</dbReference>
<evidence type="ECO:0000259" key="7">
    <source>
        <dbReference type="Pfam" id="PF00171"/>
    </source>
</evidence>
<name>A0A5C2SK43_9APHY</name>
<comment type="similarity">
    <text evidence="1 5">Belongs to the aldehyde dehydrogenase family.</text>
</comment>
<dbReference type="InterPro" id="IPR016163">
    <property type="entry name" value="Ald_DH_C"/>
</dbReference>
<evidence type="ECO:0000256" key="4">
    <source>
        <dbReference type="PROSITE-ProRule" id="PRU10007"/>
    </source>
</evidence>
<dbReference type="STRING" id="1328759.A0A5C2SK43"/>
<evidence type="ECO:0000313" key="8">
    <source>
        <dbReference type="EMBL" id="RPD64183.1"/>
    </source>
</evidence>
<reference evidence="8" key="1">
    <citation type="journal article" date="2018" name="Genome Biol. Evol.">
        <title>Genomics and development of Lentinus tigrinus, a white-rot wood-decaying mushroom with dimorphic fruiting bodies.</title>
        <authorList>
            <person name="Wu B."/>
            <person name="Xu Z."/>
            <person name="Knudson A."/>
            <person name="Carlson A."/>
            <person name="Chen N."/>
            <person name="Kovaka S."/>
            <person name="LaButti K."/>
            <person name="Lipzen A."/>
            <person name="Pennachio C."/>
            <person name="Riley R."/>
            <person name="Schakwitz W."/>
            <person name="Umezawa K."/>
            <person name="Ohm R.A."/>
            <person name="Grigoriev I.V."/>
            <person name="Nagy L.G."/>
            <person name="Gibbons J."/>
            <person name="Hibbett D."/>
        </authorList>
    </citation>
    <scope>NUCLEOTIDE SEQUENCE [LARGE SCALE GENOMIC DNA]</scope>
    <source>
        <strain evidence="8">ALCF2SS1-6</strain>
    </source>
</reference>
<proteinExistence type="inferred from homology"/>
<evidence type="ECO:0000256" key="1">
    <source>
        <dbReference type="ARBA" id="ARBA00009986"/>
    </source>
</evidence>
<feature type="region of interest" description="Disordered" evidence="6">
    <location>
        <begin position="496"/>
        <end position="515"/>
    </location>
</feature>
<evidence type="ECO:0000256" key="5">
    <source>
        <dbReference type="RuleBase" id="RU003345"/>
    </source>
</evidence>